<dbReference type="EMBL" id="LNYH01000052">
    <property type="protein sequence ID" value="KTD26821.1"/>
    <property type="molecule type" value="Genomic_DNA"/>
</dbReference>
<dbReference type="SMART" id="SM00028">
    <property type="entry name" value="TPR"/>
    <property type="match status" value="6"/>
</dbReference>
<protein>
    <submittedName>
        <fullName evidence="7">Tetratricopeptide repeat protein</fullName>
    </submittedName>
</protein>
<dbReference type="GO" id="GO:0031145">
    <property type="term" value="P:anaphase-promoting complex-dependent catabolic process"/>
    <property type="evidence" value="ECO:0007669"/>
    <property type="project" value="TreeGrafter"/>
</dbReference>
<dbReference type="PATRIC" id="fig|454.4.peg.1112"/>
<dbReference type="PROSITE" id="PS50005">
    <property type="entry name" value="TPR"/>
    <property type="match status" value="2"/>
</dbReference>
<dbReference type="GO" id="GO:0016567">
    <property type="term" value="P:protein ubiquitination"/>
    <property type="evidence" value="ECO:0007669"/>
    <property type="project" value="TreeGrafter"/>
</dbReference>
<feature type="repeat" description="TPR" evidence="6">
    <location>
        <begin position="220"/>
        <end position="253"/>
    </location>
</feature>
<gene>
    <name evidence="7" type="ORF">Lisr_1032</name>
</gene>
<dbReference type="PANTHER" id="PTHR12558">
    <property type="entry name" value="CELL DIVISION CYCLE 16,23,27"/>
    <property type="match status" value="1"/>
</dbReference>
<feature type="repeat" description="TPR" evidence="6">
    <location>
        <begin position="55"/>
        <end position="88"/>
    </location>
</feature>
<dbReference type="Pfam" id="PF12895">
    <property type="entry name" value="ANAPC3"/>
    <property type="match status" value="1"/>
</dbReference>
<dbReference type="PANTHER" id="PTHR12558:SF9">
    <property type="entry name" value="CELL DIVISION CYCLE PROTEIN 16 HOMOLOG"/>
    <property type="match status" value="1"/>
</dbReference>
<dbReference type="SUPFAM" id="SSF48452">
    <property type="entry name" value="TPR-like"/>
    <property type="match status" value="1"/>
</dbReference>
<dbReference type="Gene3D" id="1.25.40.1040">
    <property type="match status" value="1"/>
</dbReference>
<dbReference type="STRING" id="454.Lisr_1032"/>
<dbReference type="OrthoDB" id="5648912at2"/>
<evidence type="ECO:0000313" key="7">
    <source>
        <dbReference type="EMBL" id="KTD26821.1"/>
    </source>
</evidence>
<evidence type="ECO:0000256" key="6">
    <source>
        <dbReference type="PROSITE-ProRule" id="PRU00339"/>
    </source>
</evidence>
<evidence type="ECO:0000256" key="4">
    <source>
        <dbReference type="ARBA" id="ARBA00022786"/>
    </source>
</evidence>
<comment type="caution">
    <text evidence="7">The sequence shown here is derived from an EMBL/GenBank/DDBJ whole genome shotgun (WGS) entry which is preliminary data.</text>
</comment>
<dbReference type="GO" id="GO:0051301">
    <property type="term" value="P:cell division"/>
    <property type="evidence" value="ECO:0007669"/>
    <property type="project" value="UniProtKB-KW"/>
</dbReference>
<accession>A0A0W0W326</accession>
<evidence type="ECO:0000256" key="5">
    <source>
        <dbReference type="ARBA" id="ARBA00023306"/>
    </source>
</evidence>
<keyword evidence="6" id="KW-0802">TPR repeat</keyword>
<name>A0A0W0W326_9GAMM</name>
<proteinExistence type="predicted"/>
<organism evidence="7 8">
    <name type="scientific">Legionella israelensis</name>
    <dbReference type="NCBI Taxonomy" id="454"/>
    <lineage>
        <taxon>Bacteria</taxon>
        <taxon>Pseudomonadati</taxon>
        <taxon>Pseudomonadota</taxon>
        <taxon>Gammaproteobacteria</taxon>
        <taxon>Legionellales</taxon>
        <taxon>Legionellaceae</taxon>
        <taxon>Legionella</taxon>
    </lineage>
</organism>
<keyword evidence="2" id="KW-0677">Repeat</keyword>
<dbReference type="InterPro" id="IPR019734">
    <property type="entry name" value="TPR_rpt"/>
</dbReference>
<dbReference type="Pfam" id="PF13181">
    <property type="entry name" value="TPR_8"/>
    <property type="match status" value="1"/>
</dbReference>
<keyword evidence="4" id="KW-0833">Ubl conjugation pathway</keyword>
<dbReference type="Proteomes" id="UP000054761">
    <property type="component" value="Unassembled WGS sequence"/>
</dbReference>
<dbReference type="Pfam" id="PF13432">
    <property type="entry name" value="TPR_16"/>
    <property type="match status" value="1"/>
</dbReference>
<reference evidence="7 8" key="1">
    <citation type="submission" date="2015-11" db="EMBL/GenBank/DDBJ databases">
        <title>Genomic analysis of 38 Legionella species identifies large and diverse effector repertoires.</title>
        <authorList>
            <person name="Burstein D."/>
            <person name="Amaro F."/>
            <person name="Zusman T."/>
            <person name="Lifshitz Z."/>
            <person name="Cohen O."/>
            <person name="Gilbert J.A."/>
            <person name="Pupko T."/>
            <person name="Shuman H.A."/>
            <person name="Segal G."/>
        </authorList>
    </citation>
    <scope>NUCLEOTIDE SEQUENCE [LARGE SCALE GENOMIC DNA]</scope>
    <source>
        <strain evidence="7 8">Bercovier 4</strain>
    </source>
</reference>
<keyword evidence="3" id="KW-0498">Mitosis</keyword>
<dbReference type="RefSeq" id="WP_058501394.1">
    <property type="nucleotide sequence ID" value="NZ_CAAAJA010000080.1"/>
</dbReference>
<dbReference type="AlphaFoldDB" id="A0A0W0W326"/>
<dbReference type="InterPro" id="IPR011990">
    <property type="entry name" value="TPR-like_helical_dom_sf"/>
</dbReference>
<evidence type="ECO:0000313" key="8">
    <source>
        <dbReference type="Proteomes" id="UP000054761"/>
    </source>
</evidence>
<keyword evidence="8" id="KW-1185">Reference proteome</keyword>
<evidence type="ECO:0000256" key="1">
    <source>
        <dbReference type="ARBA" id="ARBA00022618"/>
    </source>
</evidence>
<dbReference type="Gene3D" id="1.25.40.10">
    <property type="entry name" value="Tetratricopeptide repeat domain"/>
    <property type="match status" value="2"/>
</dbReference>
<sequence>MNKSVEQTLERYLCFLQQDPENINLLLDIIKCYVKIKNYTQALYYCEQIRKSKPFLALLTEGNIYFKQKKYHMAYRLYKDAFKLEDNFSIRYHLSLTFFHLQKLDEALNILTPLIQEHHTEALVLAARIFYQNKQPAAALLHLDEILTKNSRNADALAFKAFILFEQEQMDKAGELAEQALRHNPYLYEAKLVKLLLHQNLSHEQLNDVHFLLGMHPHEPRLWFMQGLIFFSQFKIKEAEHSLQQAINLYPEYYDAHISLYWCQLLQDKNKDAFVSCQKAIEIMPQAAEGWGALALFHALQDKFDMANHYLKKSQQLLASNLMVEMAELIILKKHNPLLAQKKFNELFANDIHNYKKIFEYLLSKAPQVH</sequence>
<keyword evidence="5" id="KW-0131">Cell cycle</keyword>
<dbReference type="GO" id="GO:0005737">
    <property type="term" value="C:cytoplasm"/>
    <property type="evidence" value="ECO:0007669"/>
    <property type="project" value="TreeGrafter"/>
</dbReference>
<keyword evidence="1" id="KW-0132">Cell division</keyword>
<evidence type="ECO:0000256" key="2">
    <source>
        <dbReference type="ARBA" id="ARBA00022737"/>
    </source>
</evidence>
<evidence type="ECO:0000256" key="3">
    <source>
        <dbReference type="ARBA" id="ARBA00022776"/>
    </source>
</evidence>